<protein>
    <submittedName>
        <fullName evidence="1">Uncharacterized protein</fullName>
    </submittedName>
</protein>
<comment type="caution">
    <text evidence="1">The sequence shown here is derived from an EMBL/GenBank/DDBJ whole genome shotgun (WGS) entry which is preliminary data.</text>
</comment>
<evidence type="ECO:0000313" key="1">
    <source>
        <dbReference type="EMBL" id="OES26207.1"/>
    </source>
</evidence>
<sequence>MTTYEWFQMWVLMVLAIRATRHYDKLKHDLFEAIKEGRI</sequence>
<keyword evidence="2" id="KW-1185">Reference proteome</keyword>
<organism evidence="1 2">
    <name type="scientific">Alteromonas macleodii</name>
    <name type="common">Pseudoalteromonas macleodii</name>
    <dbReference type="NCBI Taxonomy" id="28108"/>
    <lineage>
        <taxon>Bacteria</taxon>
        <taxon>Pseudomonadati</taxon>
        <taxon>Pseudomonadota</taxon>
        <taxon>Gammaproteobacteria</taxon>
        <taxon>Alteromonadales</taxon>
        <taxon>Alteromonadaceae</taxon>
        <taxon>Alteromonas/Salinimonas group</taxon>
        <taxon>Alteromonas</taxon>
    </lineage>
</organism>
<gene>
    <name evidence="1" type="ORF">BFV95_4202</name>
</gene>
<proteinExistence type="predicted"/>
<dbReference type="AlphaFoldDB" id="A0AB36FSC1"/>
<dbReference type="Proteomes" id="UP000095392">
    <property type="component" value="Unassembled WGS sequence"/>
</dbReference>
<dbReference type="EMBL" id="MIPY01000035">
    <property type="protein sequence ID" value="OES26207.1"/>
    <property type="molecule type" value="Genomic_DNA"/>
</dbReference>
<name>A0AB36FSC1_ALTMA</name>
<reference evidence="1 2" key="1">
    <citation type="submission" date="2016-09" db="EMBL/GenBank/DDBJ databases">
        <title>Draft Genome Sequence of four Alteromonas macleodii strains isolated from copper coupons and grown long-term at elevated copper levels.</title>
        <authorList>
            <person name="Cusick K."/>
            <person name="Dale J."/>
            <person name="Little B."/>
            <person name="Biffinger J."/>
        </authorList>
    </citation>
    <scope>NUCLEOTIDE SEQUENCE [LARGE SCALE GENOMIC DNA]</scope>
    <source>
        <strain evidence="1 2">KCP01</strain>
    </source>
</reference>
<accession>A0AB36FSC1</accession>
<evidence type="ECO:0000313" key="2">
    <source>
        <dbReference type="Proteomes" id="UP000095392"/>
    </source>
</evidence>